<proteinExistence type="predicted"/>
<dbReference type="EMBL" id="AP017312">
    <property type="protein sequence ID" value="BAU28506.1"/>
    <property type="molecule type" value="Genomic_DNA"/>
</dbReference>
<dbReference type="InterPro" id="IPR015064">
    <property type="entry name" value="Sda"/>
</dbReference>
<dbReference type="AlphaFoldDB" id="A0A0U5AXP4"/>
<gene>
    <name evidence="1" type="ORF">CB4_02680</name>
</gene>
<dbReference type="KEGG" id="asoc:CB4_02680"/>
<sequence length="48" mass="5699">MEKYDSFSYLSNEQLILTLKQAEEIGLHQEFIQILINEIKKRNLSIES</sequence>
<dbReference type="SUPFAM" id="SSF100985">
    <property type="entry name" value="Sporulation inhibitor Sda"/>
    <property type="match status" value="1"/>
</dbReference>
<name>A0A0U5AXP4_9BACL</name>
<dbReference type="InterPro" id="IPR036916">
    <property type="entry name" value="Sda_sf"/>
</dbReference>
<dbReference type="Gene3D" id="1.10.287.1100">
    <property type="entry name" value="Sporulation inhibitor A"/>
    <property type="match status" value="1"/>
</dbReference>
<organism evidence="1 2">
    <name type="scientific">Aneurinibacillus soli</name>
    <dbReference type="NCBI Taxonomy" id="1500254"/>
    <lineage>
        <taxon>Bacteria</taxon>
        <taxon>Bacillati</taxon>
        <taxon>Bacillota</taxon>
        <taxon>Bacilli</taxon>
        <taxon>Bacillales</taxon>
        <taxon>Paenibacillaceae</taxon>
        <taxon>Aneurinibacillus group</taxon>
        <taxon>Aneurinibacillus</taxon>
    </lineage>
</organism>
<keyword evidence="2" id="KW-1185">Reference proteome</keyword>
<evidence type="ECO:0000313" key="1">
    <source>
        <dbReference type="EMBL" id="BAU28506.1"/>
    </source>
</evidence>
<dbReference type="RefSeq" id="WP_096466256.1">
    <property type="nucleotide sequence ID" value="NZ_AP017312.1"/>
</dbReference>
<accession>A0A0U5AXP4</accession>
<reference evidence="1 2" key="1">
    <citation type="submission" date="2015-12" db="EMBL/GenBank/DDBJ databases">
        <title>Genome sequence of Aneurinibacillus soli.</title>
        <authorList>
            <person name="Lee J.S."/>
            <person name="Lee K.C."/>
            <person name="Kim K.K."/>
            <person name="Lee B.W."/>
        </authorList>
    </citation>
    <scope>NUCLEOTIDE SEQUENCE [LARGE SCALE GENOMIC DNA]</scope>
    <source>
        <strain evidence="1 2">CB4</strain>
    </source>
</reference>
<evidence type="ECO:0000313" key="2">
    <source>
        <dbReference type="Proteomes" id="UP000217696"/>
    </source>
</evidence>
<protein>
    <submittedName>
        <fullName evidence="1">Sporulation inhibitor A</fullName>
    </submittedName>
</protein>
<dbReference type="Proteomes" id="UP000217696">
    <property type="component" value="Chromosome"/>
</dbReference>
<dbReference type="Pfam" id="PF08970">
    <property type="entry name" value="Sda"/>
    <property type="match status" value="1"/>
</dbReference>